<sequence length="233" mass="26176">MVVLPSWTDTKLGTMKRAALWLVTVVGEGNVFTKEDVKAAFPGVSQADRRVRDLRDHGWRIDTNREDAYLGQHEQRFVSQGEPVWEPGKGSRPSTSITQTQRREVLSRDGHFCRSCGIVPGAEYEGSYERAQLDIARRVVRHRDGSETTELVAECNRCRVGGRGKPVDEGAVLAGIGSLGSLERKLLAQWVAADRREFSVVEKLWADFRTLPEESRARVRRVLELPAPEGTRH</sequence>
<name>A0ABQ5NTL9_9ACTN</name>
<dbReference type="GO" id="GO:0004519">
    <property type="term" value="F:endonuclease activity"/>
    <property type="evidence" value="ECO:0007669"/>
    <property type="project" value="UniProtKB-KW"/>
</dbReference>
<comment type="caution">
    <text evidence="1">The sequence shown here is derived from an EMBL/GenBank/DDBJ whole genome shotgun (WGS) entry which is preliminary data.</text>
</comment>
<keyword evidence="1" id="KW-0540">Nuclease</keyword>
<protein>
    <submittedName>
        <fullName evidence="1">HNH endonuclease</fullName>
    </submittedName>
</protein>
<accession>A0ABQ5NTL9</accession>
<organism evidence="1 2">
    <name type="scientific">Streptomyces yaizuensis</name>
    <dbReference type="NCBI Taxonomy" id="2989713"/>
    <lineage>
        <taxon>Bacteria</taxon>
        <taxon>Bacillati</taxon>
        <taxon>Actinomycetota</taxon>
        <taxon>Actinomycetes</taxon>
        <taxon>Kitasatosporales</taxon>
        <taxon>Streptomycetaceae</taxon>
        <taxon>Streptomyces</taxon>
    </lineage>
</organism>
<dbReference type="EMBL" id="BSBI01000002">
    <property type="protein sequence ID" value="GLF93515.1"/>
    <property type="molecule type" value="Genomic_DNA"/>
</dbReference>
<keyword evidence="2" id="KW-1185">Reference proteome</keyword>
<keyword evidence="1" id="KW-0378">Hydrolase</keyword>
<evidence type="ECO:0000313" key="1">
    <source>
        <dbReference type="EMBL" id="GLF93515.1"/>
    </source>
</evidence>
<dbReference type="Proteomes" id="UP001291653">
    <property type="component" value="Unassembled WGS sequence"/>
</dbReference>
<proteinExistence type="predicted"/>
<evidence type="ECO:0000313" key="2">
    <source>
        <dbReference type="Proteomes" id="UP001291653"/>
    </source>
</evidence>
<gene>
    <name evidence="1" type="ORF">SYYSPA8_04480</name>
</gene>
<reference evidence="1 2" key="1">
    <citation type="submission" date="2022-10" db="EMBL/GenBank/DDBJ databases">
        <title>Draft genome sequence of Streptomyces sp. YSPA8.</title>
        <authorList>
            <person name="Moriuchi R."/>
            <person name="Dohra H."/>
            <person name="Yamamura H."/>
            <person name="Kodani S."/>
        </authorList>
    </citation>
    <scope>NUCLEOTIDE SEQUENCE [LARGE SCALE GENOMIC DNA]</scope>
    <source>
        <strain evidence="1 2">YSPA8</strain>
    </source>
</reference>
<keyword evidence="1" id="KW-0255">Endonuclease</keyword>